<keyword evidence="1" id="KW-0472">Membrane</keyword>
<feature type="transmembrane region" description="Helical" evidence="1">
    <location>
        <begin position="49"/>
        <end position="73"/>
    </location>
</feature>
<proteinExistence type="predicted"/>
<protein>
    <submittedName>
        <fullName evidence="2">Uncharacterized protein</fullName>
    </submittedName>
</protein>
<evidence type="ECO:0000313" key="2">
    <source>
        <dbReference type="EMBL" id="CAA6823237.1"/>
    </source>
</evidence>
<reference evidence="2" key="1">
    <citation type="submission" date="2020-01" db="EMBL/GenBank/DDBJ databases">
        <authorList>
            <person name="Meier V. D."/>
            <person name="Meier V D."/>
        </authorList>
    </citation>
    <scope>NUCLEOTIDE SEQUENCE</scope>
    <source>
        <strain evidence="2">HLG_WM_MAG_10</strain>
    </source>
</reference>
<keyword evidence="1" id="KW-0812">Transmembrane</keyword>
<gene>
    <name evidence="2" type="ORF">HELGO_WM19064</name>
</gene>
<sequence length="188" mass="22367">MKIKLKDKTLVDEYIVALTTVEKIVWQGQMGTPPKYLENYRSNNLINSLFLLLFITISYNISNGGVCFMLFVYSLPASLYLISRYESDQEQLLDFNRKHTQYLLTDKRIILMIYNKGIINIQSILYEDIKKVYSSKRLANWANIYLETKKPVDFQTFKYWSQNPHAKIVLVQIEDYQRVLDRIQEHMF</sequence>
<name>A0A6S6TYM8_9BACT</name>
<evidence type="ECO:0000256" key="1">
    <source>
        <dbReference type="SAM" id="Phobius"/>
    </source>
</evidence>
<accession>A0A6S6TYM8</accession>
<organism evidence="2">
    <name type="scientific">uncultured Aureispira sp</name>
    <dbReference type="NCBI Taxonomy" id="1331704"/>
    <lineage>
        <taxon>Bacteria</taxon>
        <taxon>Pseudomonadati</taxon>
        <taxon>Bacteroidota</taxon>
        <taxon>Saprospiria</taxon>
        <taxon>Saprospirales</taxon>
        <taxon>Saprospiraceae</taxon>
        <taxon>Aureispira</taxon>
        <taxon>environmental samples</taxon>
    </lineage>
</organism>
<keyword evidence="1" id="KW-1133">Transmembrane helix</keyword>
<dbReference type="AlphaFoldDB" id="A0A6S6TYM8"/>
<dbReference type="EMBL" id="CACVAQ010000326">
    <property type="protein sequence ID" value="CAA6823237.1"/>
    <property type="molecule type" value="Genomic_DNA"/>
</dbReference>